<dbReference type="InterPro" id="IPR027443">
    <property type="entry name" value="IPNS-like_sf"/>
</dbReference>
<proteinExistence type="predicted"/>
<keyword evidence="3" id="KW-1185">Reference proteome</keyword>
<dbReference type="AlphaFoldDB" id="A4BRM5"/>
<dbReference type="OrthoDB" id="1441538at2"/>
<dbReference type="EMBL" id="AAOF01000007">
    <property type="protein sequence ID" value="EAR21596.1"/>
    <property type="molecule type" value="Genomic_DNA"/>
</dbReference>
<dbReference type="SUPFAM" id="SSF51197">
    <property type="entry name" value="Clavaminate synthase-like"/>
    <property type="match status" value="1"/>
</dbReference>
<accession>A4BRM5</accession>
<organism evidence="2 3">
    <name type="scientific">Nitrococcus mobilis Nb-231</name>
    <dbReference type="NCBI Taxonomy" id="314278"/>
    <lineage>
        <taxon>Bacteria</taxon>
        <taxon>Pseudomonadati</taxon>
        <taxon>Pseudomonadota</taxon>
        <taxon>Gammaproteobacteria</taxon>
        <taxon>Chromatiales</taxon>
        <taxon>Ectothiorhodospiraceae</taxon>
        <taxon>Nitrococcus</taxon>
    </lineage>
</organism>
<dbReference type="Proteomes" id="UP000003374">
    <property type="component" value="Unassembled WGS sequence"/>
</dbReference>
<dbReference type="STRING" id="314278.NB231_02478"/>
<dbReference type="HOGENOM" id="CLU_1057008_0_0_6"/>
<gene>
    <name evidence="2" type="ORF">NB231_02478</name>
</gene>
<dbReference type="Pfam" id="PF05118">
    <property type="entry name" value="Asp_Arg_Hydrox"/>
    <property type="match status" value="1"/>
</dbReference>
<dbReference type="RefSeq" id="WP_004999458.1">
    <property type="nucleotide sequence ID" value="NZ_CH672427.1"/>
</dbReference>
<evidence type="ECO:0000313" key="3">
    <source>
        <dbReference type="Proteomes" id="UP000003374"/>
    </source>
</evidence>
<reference evidence="2 3" key="1">
    <citation type="submission" date="2006-02" db="EMBL/GenBank/DDBJ databases">
        <authorList>
            <person name="Waterbury J."/>
            <person name="Ferriera S."/>
            <person name="Johnson J."/>
            <person name="Kravitz S."/>
            <person name="Halpern A."/>
            <person name="Remington K."/>
            <person name="Beeson K."/>
            <person name="Tran B."/>
            <person name="Rogers Y.-H."/>
            <person name="Friedman R."/>
            <person name="Venter J.C."/>
        </authorList>
    </citation>
    <scope>NUCLEOTIDE SEQUENCE [LARGE SCALE GENOMIC DNA]</scope>
    <source>
        <strain evidence="2 3">Nb-231</strain>
    </source>
</reference>
<evidence type="ECO:0000313" key="2">
    <source>
        <dbReference type="EMBL" id="EAR21596.1"/>
    </source>
</evidence>
<feature type="domain" description="Aspartyl/asparaginy/proline hydroxylase" evidence="1">
    <location>
        <begin position="97"/>
        <end position="203"/>
    </location>
</feature>
<dbReference type="InterPro" id="IPR007803">
    <property type="entry name" value="Asp/Arg/Pro-Hydrxlase"/>
</dbReference>
<dbReference type="Gene3D" id="2.60.120.330">
    <property type="entry name" value="B-lactam Antibiotic, Isopenicillin N Synthase, Chain"/>
    <property type="match status" value="1"/>
</dbReference>
<sequence>MKPDDLIAGMLAGDQHHGGIRCLRLFGVANPFFAGLRTDVERYRKANKPSEIGATNHVTHWTNPHGNAEQFSLLNRTGRSGDFSTDHDLSCRNKWFFDCHQYPALSRLICDWPHLINFRINVLHPGASLNAHEEHVPFRTSTGTIGARLRFHLPLLTNDDAELILDGQVYRLPAGEVQLINQGCVHSASNCGKYPRVHLVWDALLTKRLFRLVSSICPAPDYLIALGAVASEAVATRSVGPYRRLAPAVSRAEAATMDLCSPQ</sequence>
<protein>
    <recommendedName>
        <fullName evidence="1">Aspartyl/asparaginy/proline hydroxylase domain-containing protein</fullName>
    </recommendedName>
</protein>
<evidence type="ECO:0000259" key="1">
    <source>
        <dbReference type="Pfam" id="PF05118"/>
    </source>
</evidence>
<comment type="caution">
    <text evidence="2">The sequence shown here is derived from an EMBL/GenBank/DDBJ whole genome shotgun (WGS) entry which is preliminary data.</text>
</comment>
<name>A4BRM5_9GAMM</name>